<dbReference type="EMBL" id="ABJB010673679">
    <property type="status" value="NOT_ANNOTATED_CDS"/>
    <property type="molecule type" value="Genomic_DNA"/>
</dbReference>
<reference evidence="5" key="2">
    <citation type="submission" date="2020-05" db="UniProtKB">
        <authorList>
            <consortium name="EnsemblMetazoa"/>
        </authorList>
    </citation>
    <scope>IDENTIFICATION</scope>
    <source>
        <strain evidence="5">wikel</strain>
    </source>
</reference>
<dbReference type="PRINTS" id="PR00947">
    <property type="entry name" value="CUTICLE"/>
</dbReference>
<evidence type="ECO:0000256" key="3">
    <source>
        <dbReference type="SAM" id="SignalP"/>
    </source>
</evidence>
<dbReference type="OrthoDB" id="8021718at2759"/>
<sequence>MKCLIIVCCLLAYVNAGLLHAAPAAVAVAAPAVLEAGTSSQYRNEDHVGNYNFGYDESHTSGGSFRRETGNALGVKTGSYGLTDADGRVRVVHYVADEHGFRVSVATNEPGTQVSSPAAASITRPATPVVVKGPVAAVATPLAAPVATAVVVPVAGPPPKPVATTVKVSTPVAVATPVALKEPSHATRVVVAAVPVQYATAYHSHVYKSPVAYSLPVFAYSAAQVPVAHSFVYGHKVTHAQGSPFHGYVYL</sequence>
<dbReference type="EnsemblMetazoa" id="ISCW019781-RA">
    <property type="protein sequence ID" value="ISCW019781-PA"/>
    <property type="gene ID" value="ISCW019781"/>
</dbReference>
<keyword evidence="6" id="KW-1185">Reference proteome</keyword>
<name>B7PWU8_IXOSC</name>
<dbReference type="InterPro" id="IPR000618">
    <property type="entry name" value="Insect_cuticle"/>
</dbReference>
<dbReference type="GO" id="GO:0062129">
    <property type="term" value="C:chitin-based extracellular matrix"/>
    <property type="evidence" value="ECO:0000318"/>
    <property type="project" value="GO_Central"/>
</dbReference>
<accession>B7PWU8</accession>
<dbReference type="EMBL" id="ABJB010086440">
    <property type="status" value="NOT_ANNOTATED_CDS"/>
    <property type="molecule type" value="Genomic_DNA"/>
</dbReference>
<organism>
    <name type="scientific">Ixodes scapularis</name>
    <name type="common">Black-legged tick</name>
    <name type="synonym">Deer tick</name>
    <dbReference type="NCBI Taxonomy" id="6945"/>
    <lineage>
        <taxon>Eukaryota</taxon>
        <taxon>Metazoa</taxon>
        <taxon>Ecdysozoa</taxon>
        <taxon>Arthropoda</taxon>
        <taxon>Chelicerata</taxon>
        <taxon>Arachnida</taxon>
        <taxon>Acari</taxon>
        <taxon>Parasitiformes</taxon>
        <taxon>Ixodida</taxon>
        <taxon>Ixodoidea</taxon>
        <taxon>Ixodidae</taxon>
        <taxon>Ixodinae</taxon>
        <taxon>Ixodes</taxon>
    </lineage>
</organism>
<dbReference type="GO" id="GO:0008010">
    <property type="term" value="F:structural constituent of chitin-based larval cuticle"/>
    <property type="evidence" value="ECO:0000318"/>
    <property type="project" value="GO_Central"/>
</dbReference>
<dbReference type="PANTHER" id="PTHR10380">
    <property type="entry name" value="CUTICLE PROTEIN"/>
    <property type="match status" value="1"/>
</dbReference>
<dbReference type="PROSITE" id="PS00233">
    <property type="entry name" value="CHIT_BIND_RR_1"/>
    <property type="match status" value="1"/>
</dbReference>
<evidence type="ECO:0000313" key="5">
    <source>
        <dbReference type="EnsemblMetazoa" id="ISCW019781-PA"/>
    </source>
</evidence>
<keyword evidence="1 2" id="KW-0193">Cuticle</keyword>
<reference evidence="4 6" key="1">
    <citation type="submission" date="2008-03" db="EMBL/GenBank/DDBJ databases">
        <title>Annotation of Ixodes scapularis.</title>
        <authorList>
            <consortium name="Ixodes scapularis Genome Project Consortium"/>
            <person name="Caler E."/>
            <person name="Hannick L.I."/>
            <person name="Bidwell S."/>
            <person name="Joardar V."/>
            <person name="Thiagarajan M."/>
            <person name="Amedeo P."/>
            <person name="Galinsky K.J."/>
            <person name="Schobel S."/>
            <person name="Inman J."/>
            <person name="Hostetler J."/>
            <person name="Miller J."/>
            <person name="Hammond M."/>
            <person name="Megy K."/>
            <person name="Lawson D."/>
            <person name="Kodira C."/>
            <person name="Sutton G."/>
            <person name="Meyer J."/>
            <person name="Hill C.A."/>
            <person name="Birren B."/>
            <person name="Nene V."/>
            <person name="Collins F."/>
            <person name="Alarcon-Chaidez F."/>
            <person name="Wikel S."/>
            <person name="Strausberg R."/>
        </authorList>
    </citation>
    <scope>NUCLEOTIDE SEQUENCE [LARGE SCALE GENOMIC DNA]</scope>
    <source>
        <strain evidence="6">Wikel</strain>
        <strain evidence="4">Wikel colony</strain>
    </source>
</reference>
<feature type="chain" id="PRO_5010826466" evidence="3">
    <location>
        <begin position="17"/>
        <end position="251"/>
    </location>
</feature>
<dbReference type="Pfam" id="PF00379">
    <property type="entry name" value="Chitin_bind_4"/>
    <property type="match status" value="1"/>
</dbReference>
<dbReference type="InterPro" id="IPR050468">
    <property type="entry name" value="Cuticle_Struct_Prot"/>
</dbReference>
<evidence type="ECO:0000313" key="4">
    <source>
        <dbReference type="EMBL" id="EEC11070.1"/>
    </source>
</evidence>
<evidence type="ECO:0000256" key="1">
    <source>
        <dbReference type="ARBA" id="ARBA00022460"/>
    </source>
</evidence>
<dbReference type="InParanoid" id="B7PWU8"/>
<dbReference type="STRING" id="6945.B7PWU8"/>
<dbReference type="PANTHER" id="PTHR10380:SF173">
    <property type="entry name" value="CUTICULAR PROTEIN 47EF, ISOFORM C-RELATED"/>
    <property type="match status" value="1"/>
</dbReference>
<proteinExistence type="predicted"/>
<gene>
    <name evidence="4" type="ORF">IscW_ISCW019781</name>
</gene>
<evidence type="ECO:0000256" key="2">
    <source>
        <dbReference type="PROSITE-ProRule" id="PRU00497"/>
    </source>
</evidence>
<dbReference type="PROSITE" id="PS51155">
    <property type="entry name" value="CHIT_BIND_RR_2"/>
    <property type="match status" value="1"/>
</dbReference>
<dbReference type="InterPro" id="IPR031311">
    <property type="entry name" value="CHIT_BIND_RR_consensus"/>
</dbReference>
<dbReference type="VEuPathDB" id="VectorBase:ISCP_020138"/>
<keyword evidence="3" id="KW-0732">Signal</keyword>
<feature type="signal peptide" evidence="3">
    <location>
        <begin position="1"/>
        <end position="16"/>
    </location>
</feature>
<dbReference type="VEuPathDB" id="VectorBase:ISCI019773"/>
<dbReference type="PaxDb" id="6945-B7PWU8"/>
<dbReference type="Proteomes" id="UP000001555">
    <property type="component" value="Unassembled WGS sequence"/>
</dbReference>
<dbReference type="EMBL" id="DS810236">
    <property type="protein sequence ID" value="EEC11070.1"/>
    <property type="molecule type" value="Genomic_DNA"/>
</dbReference>
<dbReference type="HOGENOM" id="CLU_1108134_0_0_1"/>
<dbReference type="AlphaFoldDB" id="B7PWU8"/>
<dbReference type="VEuPathDB" id="VectorBase:ISCW019781"/>
<evidence type="ECO:0000313" key="6">
    <source>
        <dbReference type="Proteomes" id="UP000001555"/>
    </source>
</evidence>
<protein>
    <submittedName>
        <fullName evidence="4 5">Cuticular protein, putative</fullName>
    </submittedName>
</protein>